<dbReference type="Gene3D" id="3.20.20.190">
    <property type="entry name" value="Phosphatidylinositol (PI) phosphodiesterase"/>
    <property type="match status" value="1"/>
</dbReference>
<sequence>MNSFTKLLCGSLDPWLAFATRTQSSLSLLHGFCYHQSVGTHNSAITSTYGYGAEDKYYSMLLSASYLQFNEVRTVSQYYSLADQLNMGVRHIELDIHFFHGRLRISHCGFSVGIINYVFHFLERLLKHFHFRYDTETIGCLPSFNGIPAEDQLRIELVLEELREWLAQPRNRDELIVVYLDVSDNLVRWRQEEALAKTLEEALGAYLIRTNDTASLHELVRRNKRVMLVSRRRLRNPFHATFFTLSNGTCGWTEYDIGHFCNGHGEPRPGKEADAGKTHAAPFYTRVVTNQLRYGPLSKDFLPVPSPANLHGGNVRALYGLGINTLAVDYIDPLQMREHVWAWDASLDVAELHRANGTLCVVMRTNMTTWSVAPCRETHPALCQHAENLEVFVKGALLSNPQLAIPSLHEDSSLEWSSEHVCPEGYVFSPPTTTRQQLFASRAVNEAEAEVWVGFRLEPYYFL</sequence>
<protein>
    <submittedName>
        <fullName evidence="5">Uncharacterized protein</fullName>
    </submittedName>
</protein>
<dbReference type="PANTHER" id="PTHR35518:SF2">
    <property type="entry name" value="MAINTENANCE OF TELOMERE CAPPING PROTEIN 6"/>
    <property type="match status" value="1"/>
</dbReference>
<accession>A0A196SHJ9</accession>
<keyword evidence="2" id="KW-0812">Transmembrane</keyword>
<proteinExistence type="predicted"/>
<comment type="subcellular location">
    <subcellularLocation>
        <location evidence="1">Membrane</location>
    </subcellularLocation>
</comment>
<dbReference type="Proteomes" id="UP000078348">
    <property type="component" value="Unassembled WGS sequence"/>
</dbReference>
<dbReference type="GO" id="GO:0006629">
    <property type="term" value="P:lipid metabolic process"/>
    <property type="evidence" value="ECO:0007669"/>
    <property type="project" value="InterPro"/>
</dbReference>
<evidence type="ECO:0000313" key="5">
    <source>
        <dbReference type="EMBL" id="OAO15786.1"/>
    </source>
</evidence>
<evidence type="ECO:0000313" key="6">
    <source>
        <dbReference type="Proteomes" id="UP000078348"/>
    </source>
</evidence>
<dbReference type="InterPro" id="IPR017946">
    <property type="entry name" value="PLC-like_Pdiesterase_TIM-brl"/>
</dbReference>
<dbReference type="GO" id="GO:0008081">
    <property type="term" value="F:phosphoric diester hydrolase activity"/>
    <property type="evidence" value="ECO:0007669"/>
    <property type="project" value="InterPro"/>
</dbReference>
<gene>
    <name evidence="5" type="ORF">AV274_2501</name>
</gene>
<dbReference type="SUPFAM" id="SSF51695">
    <property type="entry name" value="PLC-like phosphodiesterases"/>
    <property type="match status" value="1"/>
</dbReference>
<dbReference type="EMBL" id="LXWW01000118">
    <property type="protein sequence ID" value="OAO15786.1"/>
    <property type="molecule type" value="Genomic_DNA"/>
</dbReference>
<evidence type="ECO:0000256" key="3">
    <source>
        <dbReference type="ARBA" id="ARBA00022989"/>
    </source>
</evidence>
<keyword evidence="4" id="KW-0472">Membrane</keyword>
<dbReference type="STRING" id="478820.A0A196SHJ9"/>
<evidence type="ECO:0000256" key="4">
    <source>
        <dbReference type="ARBA" id="ARBA00023136"/>
    </source>
</evidence>
<dbReference type="PROSITE" id="PS50007">
    <property type="entry name" value="PIPLC_X_DOMAIN"/>
    <property type="match status" value="1"/>
</dbReference>
<reference evidence="5 6" key="1">
    <citation type="submission" date="2016-05" db="EMBL/GenBank/DDBJ databases">
        <title>Nuclear genome of Blastocystis sp. subtype 1 NandII.</title>
        <authorList>
            <person name="Gentekaki E."/>
            <person name="Curtis B."/>
            <person name="Stairs C."/>
            <person name="Eme L."/>
            <person name="Herman E."/>
            <person name="Klimes V."/>
            <person name="Arias M.C."/>
            <person name="Elias M."/>
            <person name="Hilliou F."/>
            <person name="Klute M."/>
            <person name="Malik S.-B."/>
            <person name="Pightling A."/>
            <person name="Rachubinski R."/>
            <person name="Salas D."/>
            <person name="Schlacht A."/>
            <person name="Suga H."/>
            <person name="Archibald J."/>
            <person name="Ball S.G."/>
            <person name="Clark G."/>
            <person name="Dacks J."/>
            <person name="Van Der Giezen M."/>
            <person name="Tsaousis A."/>
            <person name="Roger A."/>
        </authorList>
    </citation>
    <scope>NUCLEOTIDE SEQUENCE [LARGE SCALE GENOMIC DNA]</scope>
    <source>
        <strain evidence="6">ATCC 50177 / NandII</strain>
    </source>
</reference>
<keyword evidence="6" id="KW-1185">Reference proteome</keyword>
<evidence type="ECO:0000256" key="2">
    <source>
        <dbReference type="ARBA" id="ARBA00022692"/>
    </source>
</evidence>
<dbReference type="InterPro" id="IPR051008">
    <property type="entry name" value="Telomere_Capping_Maintenance"/>
</dbReference>
<organism evidence="5 6">
    <name type="scientific">Blastocystis sp. subtype 1 (strain ATCC 50177 / NandII)</name>
    <dbReference type="NCBI Taxonomy" id="478820"/>
    <lineage>
        <taxon>Eukaryota</taxon>
        <taxon>Sar</taxon>
        <taxon>Stramenopiles</taxon>
        <taxon>Bigyra</taxon>
        <taxon>Opalozoa</taxon>
        <taxon>Opalinata</taxon>
        <taxon>Blastocystidae</taxon>
        <taxon>Blastocystis</taxon>
    </lineage>
</organism>
<dbReference type="OrthoDB" id="7984201at2759"/>
<dbReference type="PANTHER" id="PTHR35518">
    <property type="entry name" value="MAINTENANCE OF TELOMOERE CAPPING"/>
    <property type="match status" value="1"/>
</dbReference>
<name>A0A196SHJ9_BLAHN</name>
<dbReference type="GO" id="GO:0016020">
    <property type="term" value="C:membrane"/>
    <property type="evidence" value="ECO:0007669"/>
    <property type="project" value="UniProtKB-SubCell"/>
</dbReference>
<comment type="caution">
    <text evidence="5">The sequence shown here is derived from an EMBL/GenBank/DDBJ whole genome shotgun (WGS) entry which is preliminary data.</text>
</comment>
<dbReference type="AlphaFoldDB" id="A0A196SHJ9"/>
<keyword evidence="3" id="KW-1133">Transmembrane helix</keyword>
<evidence type="ECO:0000256" key="1">
    <source>
        <dbReference type="ARBA" id="ARBA00004370"/>
    </source>
</evidence>